<gene>
    <name evidence="7" type="ORF">K443DRAFT_653363</name>
</gene>
<feature type="region of interest" description="Disordered" evidence="5">
    <location>
        <begin position="1"/>
        <end position="41"/>
    </location>
</feature>
<evidence type="ECO:0000259" key="6">
    <source>
        <dbReference type="Pfam" id="PF17875"/>
    </source>
</evidence>
<dbReference type="OrthoDB" id="10250504at2759"/>
<protein>
    <recommendedName>
        <fullName evidence="6">RPA43 OB domain-containing protein</fullName>
    </recommendedName>
</protein>
<reference evidence="8" key="2">
    <citation type="submission" date="2015-01" db="EMBL/GenBank/DDBJ databases">
        <title>Evolutionary Origins and Diversification of the Mycorrhizal Mutualists.</title>
        <authorList>
            <consortium name="DOE Joint Genome Institute"/>
            <consortium name="Mycorrhizal Genomics Consortium"/>
            <person name="Kohler A."/>
            <person name="Kuo A."/>
            <person name="Nagy L.G."/>
            <person name="Floudas D."/>
            <person name="Copeland A."/>
            <person name="Barry K.W."/>
            <person name="Cichocki N."/>
            <person name="Veneault-Fourrey C."/>
            <person name="LaButti K."/>
            <person name="Lindquist E.A."/>
            <person name="Lipzen A."/>
            <person name="Lundell T."/>
            <person name="Morin E."/>
            <person name="Murat C."/>
            <person name="Riley R."/>
            <person name="Ohm R."/>
            <person name="Sun H."/>
            <person name="Tunlid A."/>
            <person name="Henrissat B."/>
            <person name="Grigoriev I.V."/>
            <person name="Hibbett D.S."/>
            <person name="Martin F."/>
        </authorList>
    </citation>
    <scope>NUCLEOTIDE SEQUENCE [LARGE SCALE GENOMIC DNA]</scope>
    <source>
        <strain evidence="8">LaAM-08-1</strain>
    </source>
</reference>
<evidence type="ECO:0000256" key="2">
    <source>
        <dbReference type="ARBA" id="ARBA00022478"/>
    </source>
</evidence>
<dbReference type="InterPro" id="IPR041178">
    <property type="entry name" value="RPA43_OB"/>
</dbReference>
<dbReference type="GO" id="GO:0006362">
    <property type="term" value="P:transcription elongation by RNA polymerase I"/>
    <property type="evidence" value="ECO:0007669"/>
    <property type="project" value="TreeGrafter"/>
</dbReference>
<dbReference type="GO" id="GO:0005736">
    <property type="term" value="C:RNA polymerase I complex"/>
    <property type="evidence" value="ECO:0007669"/>
    <property type="project" value="TreeGrafter"/>
</dbReference>
<dbReference type="Proteomes" id="UP000054477">
    <property type="component" value="Unassembled WGS sequence"/>
</dbReference>
<dbReference type="InterPro" id="IPR036898">
    <property type="entry name" value="RNA_pol_Rpb7-like_N_sf"/>
</dbReference>
<dbReference type="Pfam" id="PF17875">
    <property type="entry name" value="RPA43_OB"/>
    <property type="match status" value="1"/>
</dbReference>
<feature type="compositionally biased region" description="Acidic residues" evidence="5">
    <location>
        <begin position="266"/>
        <end position="289"/>
    </location>
</feature>
<keyword evidence="4" id="KW-0539">Nucleus</keyword>
<dbReference type="PANTHER" id="PTHR12709:SF5">
    <property type="entry name" value="DNA-DIRECTED RNA POLYMERASE I SUBUNIT RPA43"/>
    <property type="match status" value="1"/>
</dbReference>
<dbReference type="GO" id="GO:0006352">
    <property type="term" value="P:DNA-templated transcription initiation"/>
    <property type="evidence" value="ECO:0007669"/>
    <property type="project" value="InterPro"/>
</dbReference>
<evidence type="ECO:0000256" key="3">
    <source>
        <dbReference type="ARBA" id="ARBA00023163"/>
    </source>
</evidence>
<feature type="compositionally biased region" description="Basic and acidic residues" evidence="5">
    <location>
        <begin position="304"/>
        <end position="332"/>
    </location>
</feature>
<dbReference type="STRING" id="1095629.A0A0C9Y685"/>
<dbReference type="AlphaFoldDB" id="A0A0C9Y685"/>
<keyword evidence="8" id="KW-1185">Reference proteome</keyword>
<name>A0A0C9Y685_9AGAR</name>
<feature type="domain" description="RPA43 OB" evidence="6">
    <location>
        <begin position="131"/>
        <end position="243"/>
    </location>
</feature>
<evidence type="ECO:0000313" key="8">
    <source>
        <dbReference type="Proteomes" id="UP000054477"/>
    </source>
</evidence>
<dbReference type="CDD" id="cd04328">
    <property type="entry name" value="RNAP_I_Rpa43_N"/>
    <property type="match status" value="1"/>
</dbReference>
<evidence type="ECO:0000256" key="4">
    <source>
        <dbReference type="ARBA" id="ARBA00023242"/>
    </source>
</evidence>
<organism evidence="7 8">
    <name type="scientific">Laccaria amethystina LaAM-08-1</name>
    <dbReference type="NCBI Taxonomy" id="1095629"/>
    <lineage>
        <taxon>Eukaryota</taxon>
        <taxon>Fungi</taxon>
        <taxon>Dikarya</taxon>
        <taxon>Basidiomycota</taxon>
        <taxon>Agaricomycotina</taxon>
        <taxon>Agaricomycetes</taxon>
        <taxon>Agaricomycetidae</taxon>
        <taxon>Agaricales</taxon>
        <taxon>Agaricineae</taxon>
        <taxon>Hydnangiaceae</taxon>
        <taxon>Laccaria</taxon>
    </lineage>
</organism>
<dbReference type="InterPro" id="IPR041901">
    <property type="entry name" value="RNAP_I_Rpa43_N"/>
</dbReference>
<proteinExistence type="predicted"/>
<evidence type="ECO:0000256" key="1">
    <source>
        <dbReference type="ARBA" id="ARBA00004123"/>
    </source>
</evidence>
<sequence length="340" mass="38116">MNSTQLYASSSKSSPKKRKSSDGTEPNKKRRKSESNDDTDREFHVASASLTLSIPPTFAGNPRIGAEEMLDSMVMRYIPSFEGVVLGHSNLKFQDKNATIKMDCPFLVCSVSFDATVWSPRKLLLLTCDNLLVGKVNLCSPDHISLLVHRTFNVSIPRHHIPTDEWDFEYGPAENDPEYGQSAQENKDEMVADDITKKQNSDGGGKWVRRITGHRIGNKDGFLEFTVVGLTVANEMLSLLGSIQPDPFSPEHTIHAQSKKGAHSEVEEDVAEEKSELDDSLDDDGDEDTFTLLGKQADQAALQEAKRKVEEAREKPEKKKKRKDGENEIKFEKSKKHKKR</sequence>
<dbReference type="InterPro" id="IPR045113">
    <property type="entry name" value="Rpb7-like"/>
</dbReference>
<dbReference type="HOGENOM" id="CLU_052539_0_0_1"/>
<evidence type="ECO:0000313" key="7">
    <source>
        <dbReference type="EMBL" id="KIK03508.1"/>
    </source>
</evidence>
<reference evidence="7 8" key="1">
    <citation type="submission" date="2014-04" db="EMBL/GenBank/DDBJ databases">
        <authorList>
            <consortium name="DOE Joint Genome Institute"/>
            <person name="Kuo A."/>
            <person name="Kohler A."/>
            <person name="Nagy L.G."/>
            <person name="Floudas D."/>
            <person name="Copeland A."/>
            <person name="Barry K.W."/>
            <person name="Cichocki N."/>
            <person name="Veneault-Fourrey C."/>
            <person name="LaButti K."/>
            <person name="Lindquist E.A."/>
            <person name="Lipzen A."/>
            <person name="Lundell T."/>
            <person name="Morin E."/>
            <person name="Murat C."/>
            <person name="Sun H."/>
            <person name="Tunlid A."/>
            <person name="Henrissat B."/>
            <person name="Grigoriev I.V."/>
            <person name="Hibbett D.S."/>
            <person name="Martin F."/>
            <person name="Nordberg H.P."/>
            <person name="Cantor M.N."/>
            <person name="Hua S.X."/>
        </authorList>
    </citation>
    <scope>NUCLEOTIDE SEQUENCE [LARGE SCALE GENOMIC DNA]</scope>
    <source>
        <strain evidence="7 8">LaAM-08-1</strain>
    </source>
</reference>
<dbReference type="Gene3D" id="2.40.50.1060">
    <property type="match status" value="1"/>
</dbReference>
<accession>A0A0C9Y685</accession>
<comment type="subcellular location">
    <subcellularLocation>
        <location evidence="1">Nucleus</location>
    </subcellularLocation>
</comment>
<keyword evidence="3" id="KW-0804">Transcription</keyword>
<keyword evidence="2" id="KW-0240">DNA-directed RNA polymerase</keyword>
<feature type="region of interest" description="Disordered" evidence="5">
    <location>
        <begin position="248"/>
        <end position="340"/>
    </location>
</feature>
<dbReference type="EMBL" id="KN838579">
    <property type="protein sequence ID" value="KIK03508.1"/>
    <property type="molecule type" value="Genomic_DNA"/>
</dbReference>
<dbReference type="PANTHER" id="PTHR12709">
    <property type="entry name" value="DNA-DIRECTED RNA POLYMERASE II, III"/>
    <property type="match status" value="1"/>
</dbReference>
<evidence type="ECO:0000256" key="5">
    <source>
        <dbReference type="SAM" id="MobiDB-lite"/>
    </source>
</evidence>
<dbReference type="Gene3D" id="3.30.1490.120">
    <property type="entry name" value="RNA polymerase Rpb7-like, N-terminal domain"/>
    <property type="match status" value="1"/>
</dbReference>